<evidence type="ECO:0000259" key="4">
    <source>
        <dbReference type="PROSITE" id="PS50198"/>
    </source>
</evidence>
<evidence type="ECO:0000256" key="3">
    <source>
        <dbReference type="SAM" id="SignalP"/>
    </source>
</evidence>
<keyword evidence="6" id="KW-1185">Reference proteome</keyword>
<dbReference type="PROSITE" id="PS01096">
    <property type="entry name" value="PPIC_PPIASE_1"/>
    <property type="match status" value="1"/>
</dbReference>
<reference evidence="5 6" key="1">
    <citation type="submission" date="2018-11" db="EMBL/GenBank/DDBJ databases">
        <authorList>
            <person name="Na S.W."/>
            <person name="Baik M."/>
        </authorList>
    </citation>
    <scope>NUCLEOTIDE SEQUENCE [LARGE SCALE GENOMIC DNA]</scope>
    <source>
        <strain evidence="5 6">E39</strain>
    </source>
</reference>
<dbReference type="GO" id="GO:0003755">
    <property type="term" value="F:peptidyl-prolyl cis-trans isomerase activity"/>
    <property type="evidence" value="ECO:0007669"/>
    <property type="project" value="UniProtKB-KW"/>
</dbReference>
<feature type="domain" description="PpiC" evidence="4">
    <location>
        <begin position="272"/>
        <end position="375"/>
    </location>
</feature>
<protein>
    <submittedName>
        <fullName evidence="5">Peptidylprolyl isomerase</fullName>
    </submittedName>
</protein>
<dbReference type="PANTHER" id="PTHR47637:SF1">
    <property type="entry name" value="CHAPERONE SURA"/>
    <property type="match status" value="1"/>
</dbReference>
<keyword evidence="2 5" id="KW-0413">Isomerase</keyword>
<dbReference type="InterPro" id="IPR023058">
    <property type="entry name" value="PPIase_PpiC_CS"/>
</dbReference>
<name>A0A5P8E5E5_9BACT</name>
<evidence type="ECO:0000256" key="2">
    <source>
        <dbReference type="PROSITE-ProRule" id="PRU00278"/>
    </source>
</evidence>
<gene>
    <name evidence="5" type="ORF">C7Y71_003410</name>
</gene>
<dbReference type="PANTHER" id="PTHR47637">
    <property type="entry name" value="CHAPERONE SURA"/>
    <property type="match status" value="1"/>
</dbReference>
<organism evidence="5 6">
    <name type="scientific">Pseudoprevotella muciniphila</name>
    <dbReference type="NCBI Taxonomy" id="2133944"/>
    <lineage>
        <taxon>Bacteria</taxon>
        <taxon>Pseudomonadati</taxon>
        <taxon>Bacteroidota</taxon>
        <taxon>Bacteroidia</taxon>
        <taxon>Bacteroidales</taxon>
        <taxon>Prevotellaceae</taxon>
        <taxon>Pseudoprevotella</taxon>
    </lineage>
</organism>
<dbReference type="Pfam" id="PF00639">
    <property type="entry name" value="Rotamase"/>
    <property type="match status" value="2"/>
</dbReference>
<dbReference type="InterPro" id="IPR050280">
    <property type="entry name" value="OMP_Chaperone_SurA"/>
</dbReference>
<dbReference type="Gene3D" id="3.10.50.40">
    <property type="match status" value="2"/>
</dbReference>
<proteinExistence type="predicted"/>
<accession>A0A5P8E5E5</accession>
<dbReference type="Proteomes" id="UP000249375">
    <property type="component" value="Chromosome"/>
</dbReference>
<dbReference type="PROSITE" id="PS50198">
    <property type="entry name" value="PPIC_PPIASE_2"/>
    <property type="match status" value="2"/>
</dbReference>
<dbReference type="InterPro" id="IPR027304">
    <property type="entry name" value="Trigger_fact/SurA_dom_sf"/>
</dbReference>
<keyword evidence="1 3" id="KW-0732">Signal</keyword>
<evidence type="ECO:0000313" key="5">
    <source>
        <dbReference type="EMBL" id="QFQ12144.1"/>
    </source>
</evidence>
<dbReference type="SUPFAM" id="SSF54534">
    <property type="entry name" value="FKBP-like"/>
    <property type="match status" value="2"/>
</dbReference>
<feature type="signal peptide" evidence="3">
    <location>
        <begin position="1"/>
        <end position="16"/>
    </location>
</feature>
<dbReference type="InterPro" id="IPR000297">
    <property type="entry name" value="PPIase_PpiC"/>
</dbReference>
<dbReference type="KEGG" id="alq:C7Y71_003410"/>
<dbReference type="SUPFAM" id="SSF109998">
    <property type="entry name" value="Triger factor/SurA peptide-binding domain-like"/>
    <property type="match status" value="1"/>
</dbReference>
<dbReference type="OrthoDB" id="14196at2"/>
<evidence type="ECO:0000256" key="1">
    <source>
        <dbReference type="ARBA" id="ARBA00022729"/>
    </source>
</evidence>
<dbReference type="AlphaFoldDB" id="A0A5P8E5E5"/>
<dbReference type="InterPro" id="IPR046357">
    <property type="entry name" value="PPIase_dom_sf"/>
</dbReference>
<feature type="chain" id="PRO_5024443921" evidence="3">
    <location>
        <begin position="17"/>
        <end position="450"/>
    </location>
</feature>
<dbReference type="RefSeq" id="WP_111898562.1">
    <property type="nucleotide sequence ID" value="NZ_CP033459.1"/>
</dbReference>
<keyword evidence="2" id="KW-0697">Rotamase</keyword>
<evidence type="ECO:0000313" key="6">
    <source>
        <dbReference type="Proteomes" id="UP000249375"/>
    </source>
</evidence>
<feature type="domain" description="PpiC" evidence="4">
    <location>
        <begin position="168"/>
        <end position="269"/>
    </location>
</feature>
<sequence length="450" mass="51438">MRILKILSLLFPIALAASGQSRIVDKVIMIVGDEPILLSDVEESRISYEKRGVIIDNPYSAIPEQIAIQKLFIHQALLDSVEVNDSEISADVNERINTYIEEFGSRQNVEMYAGKSISQLREDLTKRLREENLVQGAQRNLTKGIKVTPAEVREFFRDIPQDSLPMIPTQVELQILTQEPQPTPEEVERVQEQLRDIARRVNAGETSFSAQARAYSQDGSAKNGGELGFTGRGQWVPEFSKVAFSMNEPNKVSRVVKTEFGFHIIQFLERRGDRVNVRHILLKPQIENSEYNRLLLRLDSIGNDIRDGKFTFDAAALALSDDEDTRNNNGLMVNKAQRNTLTSRFKMSELPAELARVVDTLKVGEVSNSFMMDNGKGKTVCAIVCLKNRIPEHRANMTEDFQELKDVVFAHRCDEKIDEWIREKQKTTYIKIDPEWKHRNFKYPGWVKDN</sequence>
<dbReference type="EMBL" id="CP033459">
    <property type="protein sequence ID" value="QFQ12144.1"/>
    <property type="molecule type" value="Genomic_DNA"/>
</dbReference>